<feature type="coiled-coil region" evidence="1">
    <location>
        <begin position="574"/>
        <end position="604"/>
    </location>
</feature>
<evidence type="ECO:0000313" key="3">
    <source>
        <dbReference type="EMBL" id="EGT60022.1"/>
    </source>
</evidence>
<gene>
    <name evidence="3" type="ORF">CAEBREN_15975</name>
</gene>
<name>G0NGH4_CAEBE</name>
<dbReference type="Proteomes" id="UP000008068">
    <property type="component" value="Unassembled WGS sequence"/>
</dbReference>
<keyword evidence="1" id="KW-0175">Coiled coil</keyword>
<accession>G0NGH4</accession>
<protein>
    <submittedName>
        <fullName evidence="3">Uncharacterized protein</fullName>
    </submittedName>
</protein>
<dbReference type="InterPro" id="IPR009689">
    <property type="entry name" value="DUF1280"/>
</dbReference>
<dbReference type="EMBL" id="GL379880">
    <property type="protein sequence ID" value="EGT60022.1"/>
    <property type="molecule type" value="Genomic_DNA"/>
</dbReference>
<evidence type="ECO:0000313" key="4">
    <source>
        <dbReference type="Proteomes" id="UP000008068"/>
    </source>
</evidence>
<dbReference type="eggNOG" id="ENOG502QRBM">
    <property type="taxonomic scope" value="Eukaryota"/>
</dbReference>
<dbReference type="Pfam" id="PF06918">
    <property type="entry name" value="DUF1280"/>
    <property type="match status" value="1"/>
</dbReference>
<dbReference type="InParanoid" id="G0NGH4"/>
<proteinExistence type="predicted"/>
<dbReference type="PANTHER" id="PTHR31424">
    <property type="entry name" value="PROTEIN CBG23806"/>
    <property type="match status" value="1"/>
</dbReference>
<organism evidence="4">
    <name type="scientific">Caenorhabditis brenneri</name>
    <name type="common">Nematode worm</name>
    <dbReference type="NCBI Taxonomy" id="135651"/>
    <lineage>
        <taxon>Eukaryota</taxon>
        <taxon>Metazoa</taxon>
        <taxon>Ecdysozoa</taxon>
        <taxon>Nematoda</taxon>
        <taxon>Chromadorea</taxon>
        <taxon>Rhabditida</taxon>
        <taxon>Rhabditina</taxon>
        <taxon>Rhabditomorpha</taxon>
        <taxon>Rhabditoidea</taxon>
        <taxon>Rhabditidae</taxon>
        <taxon>Peloderinae</taxon>
        <taxon>Caenorhabditis</taxon>
    </lineage>
</organism>
<evidence type="ECO:0000256" key="2">
    <source>
        <dbReference type="SAM" id="MobiDB-lite"/>
    </source>
</evidence>
<dbReference type="PANTHER" id="PTHR31424:SF3">
    <property type="entry name" value="RING-TYPE DOMAIN-CONTAINING PROTEIN"/>
    <property type="match status" value="1"/>
</dbReference>
<evidence type="ECO:0000256" key="1">
    <source>
        <dbReference type="SAM" id="Coils"/>
    </source>
</evidence>
<keyword evidence="4" id="KW-1185">Reference proteome</keyword>
<feature type="region of interest" description="Disordered" evidence="2">
    <location>
        <begin position="1"/>
        <end position="81"/>
    </location>
</feature>
<feature type="compositionally biased region" description="Acidic residues" evidence="2">
    <location>
        <begin position="34"/>
        <end position="47"/>
    </location>
</feature>
<dbReference type="AlphaFoldDB" id="G0NGH4"/>
<reference evidence="4" key="1">
    <citation type="submission" date="2011-07" db="EMBL/GenBank/DDBJ databases">
        <authorList>
            <consortium name="Caenorhabditis brenneri Sequencing and Analysis Consortium"/>
            <person name="Wilson R.K."/>
        </authorList>
    </citation>
    <scope>NUCLEOTIDE SEQUENCE [LARGE SCALE GENOMIC DNA]</scope>
    <source>
        <strain evidence="4">PB2801</strain>
    </source>
</reference>
<sequence>MKYKKSKKSFVSNAQRARNAMKTKRESDNNQTEVADDVMEKDSEETSETSSRKRVMIDEDDDDEESKKSRFSSSPHFDNSDFPIGVDDDTFDLSHNQDVIYEYDSSETFDSIKEERDRMRVEMEIFSEDVYSIREEINMKTSLVETLERRNFLIIRRISNARSSRNDYKRRYNNLKKRFRRYLLTHCNSGSDSSETHKIFPIPYSLLKNHDSKKLRFKETLNHLQSISQEEDVESYMLDFGKFLDKDANQSFRSKLTLLQTCSLKSKACLSRYQLDAIKKCSIQYLGHDFLPPIKSVCLLAKEKSMISLFKTSQIPREDSKLTTVVQCTDVKALLEWRLQKLAESNQLKFDRSEEVVIAVGGDCGGGTTKINLIISNVDQPNSISHISTIGFFDDSDDHDNIRRYLQPLLDQLNNLESVDYEEKGTMVNRKVHQKFVADFKLLSEALCHMKQLSKHFCIYCEEENPRGDHQRKLKDLDLTRKCKSRTLETYRKYSKTGAMSVKKNSTPLFEKIEVTYYLIPMLHCATGLFLKYIFWNLWKRCVDEDNFTSFEIFPNKEKTETSANSTLATLRSKIDQETNRKKKEMLKRELEEKIVEREELSVILDGLPGGKLVQLERKWESLGATRRAFFQTFSGNHVKKILTEEGVIATFSVFSTPLDPTLTNLQNAMKQLSRIMTLSANIFLSDKDLEQLEEARNQFATCLQQAYPEETITQKLHTMLFHMVDLAKKERTLGHLSEQGIEATHAYFNKLERRFCSFHSKPIRFHYVARELLCTNMVNDLEGPESSSVQDSI</sequence>
<dbReference type="HOGENOM" id="CLU_015719_0_0_1"/>